<organism evidence="2 3">
    <name type="scientific">Micractinium conductrix</name>
    <dbReference type="NCBI Taxonomy" id="554055"/>
    <lineage>
        <taxon>Eukaryota</taxon>
        <taxon>Viridiplantae</taxon>
        <taxon>Chlorophyta</taxon>
        <taxon>core chlorophytes</taxon>
        <taxon>Trebouxiophyceae</taxon>
        <taxon>Chlorellales</taxon>
        <taxon>Chlorellaceae</taxon>
        <taxon>Chlorella clade</taxon>
        <taxon>Micractinium</taxon>
    </lineage>
</organism>
<comment type="caution">
    <text evidence="2">The sequence shown here is derived from an EMBL/GenBank/DDBJ whole genome shotgun (WGS) entry which is preliminary data.</text>
</comment>
<sequence length="146" mass="16234">MAAKRLREEEATQVVTDAKRHAAADAWHPENHWQHQLNLRGPPPGWDALPPACRSQLALPPGATPPEPLRPANHAAAAVASQQEQQEQQEQQREQREQLGALGALGGAVNIDWRSPEAVAHLLRMLHLERLHRLGQQLPAGYHRTQ</sequence>
<name>A0A2P6VPD6_9CHLO</name>
<evidence type="ECO:0000256" key="1">
    <source>
        <dbReference type="SAM" id="MobiDB-lite"/>
    </source>
</evidence>
<gene>
    <name evidence="2" type="ORF">C2E20_0973</name>
</gene>
<feature type="region of interest" description="Disordered" evidence="1">
    <location>
        <begin position="1"/>
        <end position="99"/>
    </location>
</feature>
<keyword evidence="3" id="KW-1185">Reference proteome</keyword>
<evidence type="ECO:0000313" key="2">
    <source>
        <dbReference type="EMBL" id="PSC75929.1"/>
    </source>
</evidence>
<accession>A0A2P6VPD6</accession>
<dbReference type="Proteomes" id="UP000239649">
    <property type="component" value="Unassembled WGS sequence"/>
</dbReference>
<proteinExistence type="predicted"/>
<feature type="compositionally biased region" description="Basic and acidic residues" evidence="1">
    <location>
        <begin position="17"/>
        <end position="33"/>
    </location>
</feature>
<feature type="compositionally biased region" description="Basic and acidic residues" evidence="1">
    <location>
        <begin position="1"/>
        <end position="10"/>
    </location>
</feature>
<dbReference type="AlphaFoldDB" id="A0A2P6VPD6"/>
<protein>
    <submittedName>
        <fullName evidence="2">Uncharacterized protein</fullName>
    </submittedName>
</protein>
<dbReference type="EMBL" id="LHPF02000002">
    <property type="protein sequence ID" value="PSC75929.1"/>
    <property type="molecule type" value="Genomic_DNA"/>
</dbReference>
<evidence type="ECO:0000313" key="3">
    <source>
        <dbReference type="Proteomes" id="UP000239649"/>
    </source>
</evidence>
<reference evidence="2 3" key="1">
    <citation type="journal article" date="2018" name="Plant J.">
        <title>Genome sequences of Chlorella sorokiniana UTEX 1602 and Micractinium conductrix SAG 241.80: implications to maltose excretion by a green alga.</title>
        <authorList>
            <person name="Arriola M.B."/>
            <person name="Velmurugan N."/>
            <person name="Zhang Y."/>
            <person name="Plunkett M.H."/>
            <person name="Hondzo H."/>
            <person name="Barney B.M."/>
        </authorList>
    </citation>
    <scope>NUCLEOTIDE SEQUENCE [LARGE SCALE GENOMIC DNA]</scope>
    <source>
        <strain evidence="2 3">SAG 241.80</strain>
    </source>
</reference>